<feature type="compositionally biased region" description="Acidic residues" evidence="3">
    <location>
        <begin position="360"/>
        <end position="370"/>
    </location>
</feature>
<evidence type="ECO:0000259" key="5">
    <source>
        <dbReference type="PROSITE" id="PS51762"/>
    </source>
</evidence>
<dbReference type="SUPFAM" id="SSF49899">
    <property type="entry name" value="Concanavalin A-like lectins/glucanases"/>
    <property type="match status" value="1"/>
</dbReference>
<feature type="region of interest" description="Disordered" evidence="3">
    <location>
        <begin position="315"/>
        <end position="378"/>
    </location>
</feature>
<keyword evidence="1" id="KW-0378">Hydrolase</keyword>
<feature type="domain" description="GH16" evidence="5">
    <location>
        <begin position="75"/>
        <end position="307"/>
    </location>
</feature>
<dbReference type="InterPro" id="IPR013320">
    <property type="entry name" value="ConA-like_dom_sf"/>
</dbReference>
<sequence>MKSMLLTTGLLSFIYMKNVYGACKNYGDGKSNCPKDSPCCFEGYCNSNAGFCILGNCEPANSYSPNSCWAKPHCKDMSGYNFPSSSDLVELSKFNDPNKQVWYSTGDASHASITGNNLVMQLKPGSSLTGPGEGSTVYFTRWVDHGTFTARIKSGSAAPGVVTSMILRNEFGDEIDFEWVGKTKNTVQTNYYYDDELDFTKMVESKPVSDTSSNYHDYTIQWNLDSIQWLLDGSLIRTVNRADTWDASAKMFKFPDREARFSFSIWDGGNTGQEGTANWAGSPTPYTSSTVYSMYVSSVTVKCLYGGNDTYSIPGSSASSTKSTSSSSSKSTQSTKSSSSTSASSSSSRSGSNSASGSDDGSDSDSESDDTSSPSSASFASALNSKVLMGACVFLLSLFA</sequence>
<feature type="compositionally biased region" description="Low complexity" evidence="3">
    <location>
        <begin position="316"/>
        <end position="359"/>
    </location>
</feature>
<organism evidence="6 7">
    <name type="scientific">Zancudomyces culisetae</name>
    <name type="common">Gut fungus</name>
    <name type="synonym">Smittium culisetae</name>
    <dbReference type="NCBI Taxonomy" id="1213189"/>
    <lineage>
        <taxon>Eukaryota</taxon>
        <taxon>Fungi</taxon>
        <taxon>Fungi incertae sedis</taxon>
        <taxon>Zoopagomycota</taxon>
        <taxon>Kickxellomycotina</taxon>
        <taxon>Harpellomycetes</taxon>
        <taxon>Harpellales</taxon>
        <taxon>Legeriomycetaceae</taxon>
        <taxon>Zancudomyces</taxon>
    </lineage>
</organism>
<dbReference type="PROSITE" id="PS51762">
    <property type="entry name" value="GH16_2"/>
    <property type="match status" value="1"/>
</dbReference>
<dbReference type="OrthoDB" id="4781at2759"/>
<reference evidence="7" key="1">
    <citation type="submission" date="2017-01" db="EMBL/GenBank/DDBJ databases">
        <authorList>
            <person name="Wang Y."/>
            <person name="White M."/>
            <person name="Kvist S."/>
            <person name="Moncalvo J.-M."/>
        </authorList>
    </citation>
    <scope>NUCLEOTIDE SEQUENCE [LARGE SCALE GENOMIC DNA]</scope>
    <source>
        <strain evidence="7">COL-18-3</strain>
    </source>
</reference>
<gene>
    <name evidence="6" type="ORF">AX774_g1534</name>
</gene>
<dbReference type="GO" id="GO:0005975">
    <property type="term" value="P:carbohydrate metabolic process"/>
    <property type="evidence" value="ECO:0007669"/>
    <property type="project" value="InterPro"/>
</dbReference>
<keyword evidence="7" id="KW-1185">Reference proteome</keyword>
<dbReference type="Pfam" id="PF00722">
    <property type="entry name" value="Glyco_hydro_16"/>
    <property type="match status" value="1"/>
</dbReference>
<comment type="caution">
    <text evidence="6">The sequence shown here is derived from an EMBL/GenBank/DDBJ whole genome shotgun (WGS) entry which is preliminary data.</text>
</comment>
<feature type="signal peptide" evidence="4">
    <location>
        <begin position="1"/>
        <end position="21"/>
    </location>
</feature>
<feature type="chain" id="PRO_5012616205" evidence="4">
    <location>
        <begin position="22"/>
        <end position="400"/>
    </location>
</feature>
<dbReference type="InterPro" id="IPR044791">
    <property type="entry name" value="Beta-glucanase/XTH"/>
</dbReference>
<dbReference type="InterPro" id="IPR000757">
    <property type="entry name" value="Beta-glucanase-like"/>
</dbReference>
<evidence type="ECO:0000256" key="1">
    <source>
        <dbReference type="ARBA" id="ARBA00022801"/>
    </source>
</evidence>
<protein>
    <submittedName>
        <fullName evidence="6">Putative glycosidase crf2</fullName>
    </submittedName>
</protein>
<dbReference type="GO" id="GO:0004553">
    <property type="term" value="F:hydrolase activity, hydrolyzing O-glycosyl compounds"/>
    <property type="evidence" value="ECO:0007669"/>
    <property type="project" value="InterPro"/>
</dbReference>
<evidence type="ECO:0000256" key="3">
    <source>
        <dbReference type="SAM" id="MobiDB-lite"/>
    </source>
</evidence>
<dbReference type="PANTHER" id="PTHR31062">
    <property type="entry name" value="XYLOGLUCAN ENDOTRANSGLUCOSYLASE/HYDROLASE PROTEIN 8-RELATED"/>
    <property type="match status" value="1"/>
</dbReference>
<dbReference type="EMBL" id="LSSK01000130">
    <property type="protein sequence ID" value="OMH84921.1"/>
    <property type="molecule type" value="Genomic_DNA"/>
</dbReference>
<proteinExistence type="predicted"/>
<dbReference type="AlphaFoldDB" id="A0A1R1PVF5"/>
<accession>A0A1R1PVF5</accession>
<evidence type="ECO:0000256" key="2">
    <source>
        <dbReference type="ARBA" id="ARBA00023295"/>
    </source>
</evidence>
<evidence type="ECO:0000313" key="7">
    <source>
        <dbReference type="Proteomes" id="UP000188320"/>
    </source>
</evidence>
<dbReference type="Proteomes" id="UP000188320">
    <property type="component" value="Unassembled WGS sequence"/>
</dbReference>
<keyword evidence="4" id="KW-0732">Signal</keyword>
<evidence type="ECO:0000256" key="4">
    <source>
        <dbReference type="SAM" id="SignalP"/>
    </source>
</evidence>
<evidence type="ECO:0000313" key="6">
    <source>
        <dbReference type="EMBL" id="OMH84921.1"/>
    </source>
</evidence>
<name>A0A1R1PVF5_ZANCU</name>
<keyword evidence="2 6" id="KW-0326">Glycosidase</keyword>
<dbReference type="Gene3D" id="2.60.120.200">
    <property type="match status" value="1"/>
</dbReference>